<dbReference type="STRING" id="1802214.A2908_04175"/>
<dbReference type="Proteomes" id="UP000176774">
    <property type="component" value="Unassembled WGS sequence"/>
</dbReference>
<dbReference type="EMBL" id="MHPA01000012">
    <property type="protein sequence ID" value="OGZ73442.1"/>
    <property type="molecule type" value="Genomic_DNA"/>
</dbReference>
<accession>A0A1G2IFE4</accession>
<name>A0A1G2IFE4_9BACT</name>
<organism evidence="1 2">
    <name type="scientific">Candidatus Staskawiczbacteria bacterium RIFCSPLOWO2_01_FULL_38_12b</name>
    <dbReference type="NCBI Taxonomy" id="1802214"/>
    <lineage>
        <taxon>Bacteria</taxon>
        <taxon>Candidatus Staskawicziibacteriota</taxon>
    </lineage>
</organism>
<reference evidence="1 2" key="1">
    <citation type="journal article" date="2016" name="Nat. Commun.">
        <title>Thousands of microbial genomes shed light on interconnected biogeochemical processes in an aquifer system.</title>
        <authorList>
            <person name="Anantharaman K."/>
            <person name="Brown C.T."/>
            <person name="Hug L.A."/>
            <person name="Sharon I."/>
            <person name="Castelle C.J."/>
            <person name="Probst A.J."/>
            <person name="Thomas B.C."/>
            <person name="Singh A."/>
            <person name="Wilkins M.J."/>
            <person name="Karaoz U."/>
            <person name="Brodie E.L."/>
            <person name="Williams K.H."/>
            <person name="Hubbard S.S."/>
            <person name="Banfield J.F."/>
        </authorList>
    </citation>
    <scope>NUCLEOTIDE SEQUENCE [LARGE SCALE GENOMIC DNA]</scope>
</reference>
<comment type="caution">
    <text evidence="1">The sequence shown here is derived from an EMBL/GenBank/DDBJ whole genome shotgun (WGS) entry which is preliminary data.</text>
</comment>
<gene>
    <name evidence="1" type="ORF">A2908_04175</name>
</gene>
<proteinExistence type="predicted"/>
<sequence>MVKFTLVLIIQDEEQTHDWYISKEFEKEILPRPDDVIAIATEGFEVTTVNHCLDDNRHEVMCDSTIQQACRVFLTNMSGWKFGGDGFKNDEEDFLVEIINQLSDKKFLLETVRRFPDMHDFRFNLDLDLDY</sequence>
<evidence type="ECO:0000313" key="1">
    <source>
        <dbReference type="EMBL" id="OGZ73442.1"/>
    </source>
</evidence>
<evidence type="ECO:0000313" key="2">
    <source>
        <dbReference type="Proteomes" id="UP000176774"/>
    </source>
</evidence>
<protein>
    <submittedName>
        <fullName evidence="1">Uncharacterized protein</fullName>
    </submittedName>
</protein>
<dbReference type="AlphaFoldDB" id="A0A1G2IFE4"/>